<dbReference type="Pfam" id="PF01292">
    <property type="entry name" value="Ni_hydr_CYTB"/>
    <property type="match status" value="1"/>
</dbReference>
<evidence type="ECO:0000256" key="4">
    <source>
        <dbReference type="ARBA" id="ARBA00022475"/>
    </source>
</evidence>
<evidence type="ECO:0000256" key="1">
    <source>
        <dbReference type="ARBA" id="ARBA00001970"/>
    </source>
</evidence>
<dbReference type="EMBL" id="JASNJD010000004">
    <property type="protein sequence ID" value="MDK3017534.1"/>
    <property type="molecule type" value="Genomic_DNA"/>
</dbReference>
<keyword evidence="3" id="KW-0813">Transport</keyword>
<evidence type="ECO:0000256" key="11">
    <source>
        <dbReference type="ARBA" id="ARBA00023136"/>
    </source>
</evidence>
<keyword evidence="4" id="KW-1003">Cell membrane</keyword>
<dbReference type="RefSeq" id="WP_284480348.1">
    <property type="nucleotide sequence ID" value="NZ_JASNJD010000004.1"/>
</dbReference>
<comment type="cofactor">
    <cofactor evidence="1">
        <name>heme b</name>
        <dbReference type="ChEBI" id="CHEBI:60344"/>
    </cofactor>
</comment>
<comment type="caution">
    <text evidence="15">The sequence shown here is derived from an EMBL/GenBank/DDBJ whole genome shotgun (WGS) entry which is preliminary data.</text>
</comment>
<comment type="similarity">
    <text evidence="12">Belongs to the cytochrome b561 family.</text>
</comment>
<keyword evidence="10" id="KW-0408">Iron</keyword>
<evidence type="ECO:0000256" key="7">
    <source>
        <dbReference type="ARBA" id="ARBA00022723"/>
    </source>
</evidence>
<keyword evidence="6 13" id="KW-0812">Transmembrane</keyword>
<feature type="domain" description="Cytochrome b561 bacterial/Ni-hydrogenase" evidence="14">
    <location>
        <begin position="4"/>
        <end position="157"/>
    </location>
</feature>
<sequence length="160" mass="17780">MPSHYSRAQILLHWGIFLAIVVQFLFHETISGVWRQMQQGAEPAFSPLAALHVFLGLAILLLVVWRLALRLTRGAPALPEKEPAPLKLAAHGTHMLLYVLMLALPVTGALAWFGGVTDLAEVHELLFQAMFVLVILHLLGALYQQFVLKTDILSRMKRAG</sequence>
<evidence type="ECO:0000256" key="12">
    <source>
        <dbReference type="ARBA" id="ARBA00037975"/>
    </source>
</evidence>
<gene>
    <name evidence="15" type="ORF">QO033_07580</name>
</gene>
<evidence type="ECO:0000313" key="15">
    <source>
        <dbReference type="EMBL" id="MDK3017534.1"/>
    </source>
</evidence>
<evidence type="ECO:0000256" key="8">
    <source>
        <dbReference type="ARBA" id="ARBA00022982"/>
    </source>
</evidence>
<evidence type="ECO:0000256" key="9">
    <source>
        <dbReference type="ARBA" id="ARBA00022989"/>
    </source>
</evidence>
<reference evidence="15 16" key="1">
    <citation type="submission" date="2023-05" db="EMBL/GenBank/DDBJ databases">
        <title>Pseudodonghicola sp. nov.</title>
        <authorList>
            <person name="Huang J."/>
        </authorList>
    </citation>
    <scope>NUCLEOTIDE SEQUENCE [LARGE SCALE GENOMIC DNA]</scope>
    <source>
        <strain evidence="15 16">IC7</strain>
    </source>
</reference>
<evidence type="ECO:0000256" key="10">
    <source>
        <dbReference type="ARBA" id="ARBA00023004"/>
    </source>
</evidence>
<dbReference type="InterPro" id="IPR016174">
    <property type="entry name" value="Di-haem_cyt_TM"/>
</dbReference>
<feature type="transmembrane region" description="Helical" evidence="13">
    <location>
        <begin position="12"/>
        <end position="30"/>
    </location>
</feature>
<evidence type="ECO:0000256" key="13">
    <source>
        <dbReference type="SAM" id="Phobius"/>
    </source>
</evidence>
<keyword evidence="8" id="KW-0249">Electron transport</keyword>
<dbReference type="PANTHER" id="PTHR30529">
    <property type="entry name" value="CYTOCHROME B561"/>
    <property type="match status" value="1"/>
</dbReference>
<keyword evidence="11 13" id="KW-0472">Membrane</keyword>
<dbReference type="InterPro" id="IPR052168">
    <property type="entry name" value="Cytochrome_b561_oxidase"/>
</dbReference>
<protein>
    <submittedName>
        <fullName evidence="15">Cytochrome b/b6 domain-containing protein</fullName>
    </submittedName>
</protein>
<feature type="transmembrane region" description="Helical" evidence="13">
    <location>
        <begin position="95"/>
        <end position="113"/>
    </location>
</feature>
<accession>A0ABT7EZ53</accession>
<evidence type="ECO:0000256" key="2">
    <source>
        <dbReference type="ARBA" id="ARBA00004651"/>
    </source>
</evidence>
<organism evidence="15 16">
    <name type="scientific">Pseudodonghicola flavimaris</name>
    <dbReference type="NCBI Taxonomy" id="3050036"/>
    <lineage>
        <taxon>Bacteria</taxon>
        <taxon>Pseudomonadati</taxon>
        <taxon>Pseudomonadota</taxon>
        <taxon>Alphaproteobacteria</taxon>
        <taxon>Rhodobacterales</taxon>
        <taxon>Paracoccaceae</taxon>
        <taxon>Pseudodonghicola</taxon>
    </lineage>
</organism>
<keyword evidence="16" id="KW-1185">Reference proteome</keyword>
<feature type="transmembrane region" description="Helical" evidence="13">
    <location>
        <begin position="50"/>
        <end position="69"/>
    </location>
</feature>
<dbReference type="PANTHER" id="PTHR30529:SF1">
    <property type="entry name" value="CYTOCHROME B561 HOMOLOG 2"/>
    <property type="match status" value="1"/>
</dbReference>
<dbReference type="SUPFAM" id="SSF81342">
    <property type="entry name" value="Transmembrane di-heme cytochromes"/>
    <property type="match status" value="1"/>
</dbReference>
<dbReference type="InterPro" id="IPR011577">
    <property type="entry name" value="Cyt_b561_bac/Ni-Hgenase"/>
</dbReference>
<dbReference type="Proteomes" id="UP001243757">
    <property type="component" value="Unassembled WGS sequence"/>
</dbReference>
<evidence type="ECO:0000256" key="5">
    <source>
        <dbReference type="ARBA" id="ARBA00022617"/>
    </source>
</evidence>
<evidence type="ECO:0000313" key="16">
    <source>
        <dbReference type="Proteomes" id="UP001243757"/>
    </source>
</evidence>
<keyword evidence="7" id="KW-0479">Metal-binding</keyword>
<feature type="transmembrane region" description="Helical" evidence="13">
    <location>
        <begin position="125"/>
        <end position="148"/>
    </location>
</feature>
<name>A0ABT7EZ53_9RHOB</name>
<keyword evidence="9 13" id="KW-1133">Transmembrane helix</keyword>
<evidence type="ECO:0000256" key="6">
    <source>
        <dbReference type="ARBA" id="ARBA00022692"/>
    </source>
</evidence>
<keyword evidence="5" id="KW-0349">Heme</keyword>
<evidence type="ECO:0000259" key="14">
    <source>
        <dbReference type="Pfam" id="PF01292"/>
    </source>
</evidence>
<comment type="subcellular location">
    <subcellularLocation>
        <location evidence="2">Cell membrane</location>
        <topology evidence="2">Multi-pass membrane protein</topology>
    </subcellularLocation>
</comment>
<proteinExistence type="inferred from homology"/>
<evidence type="ECO:0000256" key="3">
    <source>
        <dbReference type="ARBA" id="ARBA00022448"/>
    </source>
</evidence>